<feature type="non-terminal residue" evidence="2">
    <location>
        <position position="1"/>
    </location>
</feature>
<feature type="non-terminal residue" evidence="2">
    <location>
        <position position="124"/>
    </location>
</feature>
<proteinExistence type="predicted"/>
<evidence type="ECO:0000256" key="1">
    <source>
        <dbReference type="SAM" id="MobiDB-lite"/>
    </source>
</evidence>
<reference evidence="2 3" key="1">
    <citation type="journal article" date="2014" name="Curr. Biol.">
        <title>The genome of the clonal raider ant Cerapachys biroi.</title>
        <authorList>
            <person name="Oxley P.R."/>
            <person name="Ji L."/>
            <person name="Fetter-Pruneda I."/>
            <person name="McKenzie S.K."/>
            <person name="Li C."/>
            <person name="Hu H."/>
            <person name="Zhang G."/>
            <person name="Kronauer D.J."/>
        </authorList>
    </citation>
    <scope>NUCLEOTIDE SEQUENCE [LARGE SCALE GENOMIC DNA]</scope>
</reference>
<feature type="compositionally biased region" description="Basic and acidic residues" evidence="1">
    <location>
        <begin position="100"/>
        <end position="112"/>
    </location>
</feature>
<feature type="region of interest" description="Disordered" evidence="1">
    <location>
        <begin position="88"/>
        <end position="124"/>
    </location>
</feature>
<accession>A0A026WUL0</accession>
<dbReference type="Proteomes" id="UP000053097">
    <property type="component" value="Unassembled WGS sequence"/>
</dbReference>
<gene>
    <name evidence="2" type="ORF">X777_16401</name>
</gene>
<name>A0A026WUL0_OOCBI</name>
<evidence type="ECO:0000313" key="3">
    <source>
        <dbReference type="Proteomes" id="UP000053097"/>
    </source>
</evidence>
<organism evidence="2 3">
    <name type="scientific">Ooceraea biroi</name>
    <name type="common">Clonal raider ant</name>
    <name type="synonym">Cerapachys biroi</name>
    <dbReference type="NCBI Taxonomy" id="2015173"/>
    <lineage>
        <taxon>Eukaryota</taxon>
        <taxon>Metazoa</taxon>
        <taxon>Ecdysozoa</taxon>
        <taxon>Arthropoda</taxon>
        <taxon>Hexapoda</taxon>
        <taxon>Insecta</taxon>
        <taxon>Pterygota</taxon>
        <taxon>Neoptera</taxon>
        <taxon>Endopterygota</taxon>
        <taxon>Hymenoptera</taxon>
        <taxon>Apocrita</taxon>
        <taxon>Aculeata</taxon>
        <taxon>Formicoidea</taxon>
        <taxon>Formicidae</taxon>
        <taxon>Dorylinae</taxon>
        <taxon>Ooceraea</taxon>
    </lineage>
</organism>
<keyword evidence="3" id="KW-1185">Reference proteome</keyword>
<sequence length="124" mass="14231">FTPCKKCEAFETVEDHGVVGRRRRLINEELTRSCWINEKPRSRTAHRAQRNWRVESGGRPTNFSFSYHAAETCAQLIDNMKQVTAMRRATTKRTPGLTPYRDDHAINGDKTARATPLRSAPTSW</sequence>
<evidence type="ECO:0000313" key="2">
    <source>
        <dbReference type="EMBL" id="EZA59702.1"/>
    </source>
</evidence>
<dbReference type="EMBL" id="KK107097">
    <property type="protein sequence ID" value="EZA59702.1"/>
    <property type="molecule type" value="Genomic_DNA"/>
</dbReference>
<dbReference type="AlphaFoldDB" id="A0A026WUL0"/>
<protein>
    <submittedName>
        <fullName evidence="2">Uncharacterized protein</fullName>
    </submittedName>
</protein>